<keyword evidence="3" id="KW-1185">Reference proteome</keyword>
<gene>
    <name evidence="2" type="ORF">MTR67_024366</name>
</gene>
<dbReference type="Pfam" id="PF13966">
    <property type="entry name" value="zf-RVT"/>
    <property type="match status" value="1"/>
</dbReference>
<dbReference type="AlphaFoldDB" id="A0AAF0TSK8"/>
<dbReference type="SUPFAM" id="SSF53098">
    <property type="entry name" value="Ribonuclease H-like"/>
    <property type="match status" value="1"/>
</dbReference>
<dbReference type="PROSITE" id="PS50879">
    <property type="entry name" value="RNASE_H_1"/>
    <property type="match status" value="1"/>
</dbReference>
<dbReference type="EMBL" id="CP133616">
    <property type="protein sequence ID" value="WMV30981.1"/>
    <property type="molecule type" value="Genomic_DNA"/>
</dbReference>
<dbReference type="Gene3D" id="3.30.420.10">
    <property type="entry name" value="Ribonuclease H-like superfamily/Ribonuclease H"/>
    <property type="match status" value="1"/>
</dbReference>
<dbReference type="InterPro" id="IPR000477">
    <property type="entry name" value="RT_dom"/>
</dbReference>
<name>A0AAF0TSK8_SOLVR</name>
<dbReference type="GO" id="GO:0004523">
    <property type="term" value="F:RNA-DNA hybrid ribonuclease activity"/>
    <property type="evidence" value="ECO:0007669"/>
    <property type="project" value="InterPro"/>
</dbReference>
<dbReference type="CDD" id="cd06222">
    <property type="entry name" value="RNase_H_like"/>
    <property type="match status" value="1"/>
</dbReference>
<evidence type="ECO:0000313" key="2">
    <source>
        <dbReference type="EMBL" id="WMV30981.1"/>
    </source>
</evidence>
<protein>
    <recommendedName>
        <fullName evidence="1">RNase H type-1 domain-containing protein</fullName>
    </recommendedName>
</protein>
<organism evidence="2 3">
    <name type="scientific">Solanum verrucosum</name>
    <dbReference type="NCBI Taxonomy" id="315347"/>
    <lineage>
        <taxon>Eukaryota</taxon>
        <taxon>Viridiplantae</taxon>
        <taxon>Streptophyta</taxon>
        <taxon>Embryophyta</taxon>
        <taxon>Tracheophyta</taxon>
        <taxon>Spermatophyta</taxon>
        <taxon>Magnoliopsida</taxon>
        <taxon>eudicotyledons</taxon>
        <taxon>Gunneridae</taxon>
        <taxon>Pentapetalae</taxon>
        <taxon>asterids</taxon>
        <taxon>lamiids</taxon>
        <taxon>Solanales</taxon>
        <taxon>Solanaceae</taxon>
        <taxon>Solanoideae</taxon>
        <taxon>Solaneae</taxon>
        <taxon>Solanum</taxon>
    </lineage>
</organism>
<dbReference type="InterPro" id="IPR036397">
    <property type="entry name" value="RNaseH_sf"/>
</dbReference>
<evidence type="ECO:0000259" key="1">
    <source>
        <dbReference type="PROSITE" id="PS50879"/>
    </source>
</evidence>
<evidence type="ECO:0000313" key="3">
    <source>
        <dbReference type="Proteomes" id="UP001234989"/>
    </source>
</evidence>
<dbReference type="Pfam" id="PF13456">
    <property type="entry name" value="RVT_3"/>
    <property type="match status" value="1"/>
</dbReference>
<dbReference type="InterPro" id="IPR026960">
    <property type="entry name" value="RVT-Znf"/>
</dbReference>
<dbReference type="Proteomes" id="UP001234989">
    <property type="component" value="Chromosome 5"/>
</dbReference>
<accession>A0AAF0TSK8</accession>
<dbReference type="PANTHER" id="PTHR33116:SF67">
    <property type="entry name" value="REVERSE TRANSCRIPTASE"/>
    <property type="match status" value="1"/>
</dbReference>
<dbReference type="Pfam" id="PF00078">
    <property type="entry name" value="RVT_1"/>
    <property type="match status" value="1"/>
</dbReference>
<reference evidence="2" key="1">
    <citation type="submission" date="2023-08" db="EMBL/GenBank/DDBJ databases">
        <title>A de novo genome assembly of Solanum verrucosum Schlechtendal, a Mexican diploid species geographically isolated from the other diploid A-genome species in potato relatives.</title>
        <authorList>
            <person name="Hosaka K."/>
        </authorList>
    </citation>
    <scope>NUCLEOTIDE SEQUENCE</scope>
    <source>
        <tissue evidence="2">Young leaves</tissue>
    </source>
</reference>
<dbReference type="PANTHER" id="PTHR33116">
    <property type="entry name" value="REVERSE TRANSCRIPTASE ZINC-BINDING DOMAIN-CONTAINING PROTEIN-RELATED-RELATED"/>
    <property type="match status" value="1"/>
</dbReference>
<sequence length="1022" mass="119602">MGNQKFFELLPASEVAHLLRQGSDHAPLLVKCNTESEPLIKPFKFLNFWTKHKDFKKIVEDNWKIDFVGSQFTEVQTKMKKVKVALEEWSKKEYENIFQQIATLEDVIQAKEAQLEVRPDENSRAELKKTEAKLIRFLNLEEEYWKQKSGLSWFKEGDRNTKFFHSYVKGRRRRMNLEEIYTDQGDIINSTQRIGEKAVKVFKKQFTDERGYRDYNMLENIPSLITREKNDKISKPPTEDEVKVVVDALNGDNTSGPDGFSGLFFQKCWDIIGNDITRMVGLKQGDQLSPTLSIIAAEVLSRGLNKLHEEPVYKGYGMPKWSPEINHLPYADDTILFCSGHHKSINKMMKVLSDYEYVSGQLINLSKSFLYLHEKVPIADCSRIRKVTGIGQRTFPFTYLGCPIFYGRRRTYHFEELLKKVRKRILLWQNKLLSLGGRYILIAHVLQSMHVYLLTTMNPPKGIIKQLHMIFAKFFWSNIAGTRSKHWVTWEDLCSPKEEGGLGFRSLHDLSNALFAKLWWKFRVSANSLWSAFMWNKYCKKAHSIMAKSLGGSHIWRKMVQIRKEVEHNIWWQIKDGSSSFWYDNWTKQGALYYIEEDNAEEEEIEVKKFIHNGSWDKHKLLNNLSEEITKCIVDTVKPELTEGRNDKAWWMLKKNGEFSVKSAWEGLMKKKEKRRDFEFIWDPKMPFKLCFFLWRVWKRGVATDDNLQRMNIQIVSKCWCCHESKYETMTYLFLTTSIANKLWKHFANCAGINIEGMQLQQVITTWWTKNANIKLMAIQRAVPAMIIWSLWRRRNTIKHGGKCSHNQMKEHIKVQIHLLIKVKYPWIQKIPTEWNNIVKCLSDYKPRLHAMSIRWVPPPRNKFKVNTDGACRGNPGQSAYGFCIRDEFGNLVYAQGEDIGLRTNMEAEIMAILEALRYCKRTGLEGFWLESDSLSIVNCLRNYWKVPWERVEQVEECRELMKITKARIQHTMREGNNLADFVANAVIGAVGVVQLDTFISLPTKGRCILNMDKAQVPSLRI</sequence>
<dbReference type="InterPro" id="IPR002156">
    <property type="entry name" value="RNaseH_domain"/>
</dbReference>
<dbReference type="GO" id="GO:0003676">
    <property type="term" value="F:nucleic acid binding"/>
    <property type="evidence" value="ECO:0007669"/>
    <property type="project" value="InterPro"/>
</dbReference>
<dbReference type="InterPro" id="IPR012337">
    <property type="entry name" value="RNaseH-like_sf"/>
</dbReference>
<proteinExistence type="predicted"/>
<dbReference type="InterPro" id="IPR044730">
    <property type="entry name" value="RNase_H-like_dom_plant"/>
</dbReference>
<feature type="domain" description="RNase H type-1" evidence="1">
    <location>
        <begin position="860"/>
        <end position="989"/>
    </location>
</feature>